<organism evidence="2 3">
    <name type="scientific">Streptomyces qaidamensis</name>
    <dbReference type="NCBI Taxonomy" id="1783515"/>
    <lineage>
        <taxon>Bacteria</taxon>
        <taxon>Bacillati</taxon>
        <taxon>Actinomycetota</taxon>
        <taxon>Actinomycetes</taxon>
        <taxon>Kitasatosporales</taxon>
        <taxon>Streptomycetaceae</taxon>
        <taxon>Streptomyces</taxon>
        <taxon>Streptomyces aurantiacus group</taxon>
    </lineage>
</organism>
<feature type="chain" id="PRO_5007507098" evidence="1">
    <location>
        <begin position="44"/>
        <end position="88"/>
    </location>
</feature>
<reference evidence="3" key="1">
    <citation type="submission" date="2016-04" db="EMBL/GenBank/DDBJ databases">
        <authorList>
            <person name="Zhang B."/>
        </authorList>
    </citation>
    <scope>NUCLEOTIDE SEQUENCE [LARGE SCALE GENOMIC DNA]</scope>
    <source>
        <strain evidence="3">S10</strain>
    </source>
</reference>
<dbReference type="Proteomes" id="UP000076096">
    <property type="component" value="Chromosome"/>
</dbReference>
<accession>A0A143BZ98</accession>
<keyword evidence="3" id="KW-1185">Reference proteome</keyword>
<dbReference type="STRING" id="1783515.A4E84_11715"/>
<evidence type="ECO:0000313" key="3">
    <source>
        <dbReference type="Proteomes" id="UP000076096"/>
    </source>
</evidence>
<dbReference type="KEGG" id="stsi:A4E84_11715"/>
<protein>
    <submittedName>
        <fullName evidence="2">Uncharacterized protein</fullName>
    </submittedName>
</protein>
<feature type="signal peptide" evidence="1">
    <location>
        <begin position="1"/>
        <end position="43"/>
    </location>
</feature>
<evidence type="ECO:0000313" key="2">
    <source>
        <dbReference type="EMBL" id="AMW10125.1"/>
    </source>
</evidence>
<keyword evidence="1" id="KW-0732">Signal</keyword>
<dbReference type="AlphaFoldDB" id="A0A143BZ98"/>
<sequence length="88" mass="9363">MDGGERGPLAVTKHHRERNLMRIRSALAVVALTAALSATGATAASANDDAEYRDDHHVACSPYFGELEAETAEIEWGGAVCHNGPFDI</sequence>
<proteinExistence type="predicted"/>
<name>A0A143BZ98_9ACTN</name>
<gene>
    <name evidence="2" type="ORF">A4E84_11715</name>
</gene>
<evidence type="ECO:0000256" key="1">
    <source>
        <dbReference type="SAM" id="SignalP"/>
    </source>
</evidence>
<dbReference type="EMBL" id="CP015098">
    <property type="protein sequence ID" value="AMW10125.1"/>
    <property type="molecule type" value="Genomic_DNA"/>
</dbReference>